<protein>
    <submittedName>
        <fullName evidence="1">Uncharacterized protein</fullName>
    </submittedName>
</protein>
<accession>A0A0P9LMK6</accession>
<organism evidence="1 2">
    <name type="scientific">Pseudomonas syringae pv. coriandricola</name>
    <dbReference type="NCBI Taxonomy" id="264453"/>
    <lineage>
        <taxon>Bacteria</taxon>
        <taxon>Pseudomonadati</taxon>
        <taxon>Pseudomonadota</taxon>
        <taxon>Gammaproteobacteria</taxon>
        <taxon>Pseudomonadales</taxon>
        <taxon>Pseudomonadaceae</taxon>
        <taxon>Pseudomonas</taxon>
    </lineage>
</organism>
<evidence type="ECO:0000313" key="2">
    <source>
        <dbReference type="Proteomes" id="UP000271468"/>
    </source>
</evidence>
<dbReference type="Proteomes" id="UP000271468">
    <property type="component" value="Unassembled WGS sequence"/>
</dbReference>
<dbReference type="AlphaFoldDB" id="A0A0P9LMK6"/>
<name>A0A0P9LMK6_9PSED</name>
<dbReference type="EMBL" id="RBOV01000314">
    <property type="protein sequence ID" value="RMN08676.1"/>
    <property type="molecule type" value="Genomic_DNA"/>
</dbReference>
<comment type="caution">
    <text evidence="1">The sequence shown here is derived from an EMBL/GenBank/DDBJ whole genome shotgun (WGS) entry which is preliminary data.</text>
</comment>
<gene>
    <name evidence="1" type="ORF">ALQ65_01312</name>
</gene>
<proteinExistence type="predicted"/>
<sequence>MMAKYEIRLWAEDTARHNHPVIAIEFYEDDELQEHVLIKLYPHGRYEIIEGELGRDEAMLQVLALAFRKKVAELADW</sequence>
<reference evidence="1 2" key="1">
    <citation type="submission" date="2018-08" db="EMBL/GenBank/DDBJ databases">
        <title>Recombination of ecologically and evolutionarily significant loci maintains genetic cohesion in the Pseudomonas syringae species complex.</title>
        <authorList>
            <person name="Dillon M."/>
            <person name="Thakur S."/>
            <person name="Almeida R.N.D."/>
            <person name="Weir B.S."/>
            <person name="Guttman D.S."/>
        </authorList>
    </citation>
    <scope>NUCLEOTIDE SEQUENCE [LARGE SCALE GENOMIC DNA]</scope>
    <source>
        <strain evidence="1 2">ICMP 12341</strain>
    </source>
</reference>
<evidence type="ECO:0000313" key="1">
    <source>
        <dbReference type="EMBL" id="RMN08676.1"/>
    </source>
</evidence>